<evidence type="ECO:0000313" key="1">
    <source>
        <dbReference type="EMBL" id="KYC40011.1"/>
    </source>
</evidence>
<gene>
    <name evidence="1" type="ORF">WA1_29065</name>
</gene>
<keyword evidence="2" id="KW-1185">Reference proteome</keyword>
<sequence>MKYQYLIASMVAIGIMTISANHSDKYNSFRFPENLETKPVIINLEQIQARRHLNCGCGIPKRRESGATRIKEITLVDFYS</sequence>
<reference evidence="1 2" key="1">
    <citation type="journal article" date="2013" name="Genome Biol. Evol.">
        <title>Genomes of Stigonematalean cyanobacteria (subsection V) and the evolution of oxygenic photosynthesis from prokaryotes to plastids.</title>
        <authorList>
            <person name="Dagan T."/>
            <person name="Roettger M."/>
            <person name="Stucken K."/>
            <person name="Landan G."/>
            <person name="Koch R."/>
            <person name="Major P."/>
            <person name="Gould S.B."/>
            <person name="Goremykin V.V."/>
            <person name="Rippka R."/>
            <person name="Tandeau de Marsac N."/>
            <person name="Gugger M."/>
            <person name="Lockhart P.J."/>
            <person name="Allen J.F."/>
            <person name="Brune I."/>
            <person name="Maus I."/>
            <person name="Puhler A."/>
            <person name="Martin W.F."/>
        </authorList>
    </citation>
    <scope>NUCLEOTIDE SEQUENCE [LARGE SCALE GENOMIC DNA]</scope>
    <source>
        <strain evidence="1 2">PCC 7110</strain>
    </source>
</reference>
<accession>A0A139X5M3</accession>
<organism evidence="1 2">
    <name type="scientific">Scytonema hofmannii PCC 7110</name>
    <dbReference type="NCBI Taxonomy" id="128403"/>
    <lineage>
        <taxon>Bacteria</taxon>
        <taxon>Bacillati</taxon>
        <taxon>Cyanobacteriota</taxon>
        <taxon>Cyanophyceae</taxon>
        <taxon>Nostocales</taxon>
        <taxon>Scytonemataceae</taxon>
        <taxon>Scytonema</taxon>
    </lineage>
</organism>
<comment type="caution">
    <text evidence="1">The sequence shown here is derived from an EMBL/GenBank/DDBJ whole genome shotgun (WGS) entry which is preliminary data.</text>
</comment>
<dbReference type="AlphaFoldDB" id="A0A139X5M3"/>
<dbReference type="Proteomes" id="UP000076925">
    <property type="component" value="Unassembled WGS sequence"/>
</dbReference>
<protein>
    <submittedName>
        <fullName evidence="1">Uncharacterized protein</fullName>
    </submittedName>
</protein>
<evidence type="ECO:0000313" key="2">
    <source>
        <dbReference type="Proteomes" id="UP000076925"/>
    </source>
</evidence>
<name>A0A139X5M3_9CYAN</name>
<proteinExistence type="predicted"/>
<dbReference type="EMBL" id="ANNX02000031">
    <property type="protein sequence ID" value="KYC40011.1"/>
    <property type="molecule type" value="Genomic_DNA"/>
</dbReference>